<keyword evidence="3 4" id="KW-0732">Signal</keyword>
<evidence type="ECO:0000313" key="7">
    <source>
        <dbReference type="Proteomes" id="UP001488805"/>
    </source>
</evidence>
<dbReference type="InterPro" id="IPR001073">
    <property type="entry name" value="C1q_dom"/>
</dbReference>
<accession>A0AAW1EFT7</accession>
<protein>
    <recommendedName>
        <fullName evidence="5">C1q domain-containing protein</fullName>
    </recommendedName>
</protein>
<dbReference type="EMBL" id="JBCEZU010000329">
    <property type="protein sequence ID" value="KAK9520539.1"/>
    <property type="molecule type" value="Genomic_DNA"/>
</dbReference>
<evidence type="ECO:0000256" key="1">
    <source>
        <dbReference type="ARBA" id="ARBA00004613"/>
    </source>
</evidence>
<evidence type="ECO:0000313" key="6">
    <source>
        <dbReference type="EMBL" id="KAK9520539.1"/>
    </source>
</evidence>
<dbReference type="PROSITE" id="PS50871">
    <property type="entry name" value="C1Q"/>
    <property type="match status" value="1"/>
</dbReference>
<evidence type="ECO:0000256" key="2">
    <source>
        <dbReference type="ARBA" id="ARBA00022525"/>
    </source>
</evidence>
<keyword evidence="7" id="KW-1185">Reference proteome</keyword>
<dbReference type="Pfam" id="PF00386">
    <property type="entry name" value="C1q"/>
    <property type="match status" value="1"/>
</dbReference>
<evidence type="ECO:0000256" key="3">
    <source>
        <dbReference type="ARBA" id="ARBA00022729"/>
    </source>
</evidence>
<dbReference type="Gene3D" id="2.60.120.40">
    <property type="match status" value="1"/>
</dbReference>
<name>A0AAW1EFT7_ZOAVI</name>
<dbReference type="PRINTS" id="PR00007">
    <property type="entry name" value="COMPLEMNTC1Q"/>
</dbReference>
<feature type="domain" description="C1q" evidence="5">
    <location>
        <begin position="80"/>
        <end position="219"/>
    </location>
</feature>
<organism evidence="6 7">
    <name type="scientific">Zoarces viviparus</name>
    <name type="common">Viviparous eelpout</name>
    <name type="synonym">Blennius viviparus</name>
    <dbReference type="NCBI Taxonomy" id="48416"/>
    <lineage>
        <taxon>Eukaryota</taxon>
        <taxon>Metazoa</taxon>
        <taxon>Chordata</taxon>
        <taxon>Craniata</taxon>
        <taxon>Vertebrata</taxon>
        <taxon>Euteleostomi</taxon>
        <taxon>Actinopterygii</taxon>
        <taxon>Neopterygii</taxon>
        <taxon>Teleostei</taxon>
        <taxon>Neoteleostei</taxon>
        <taxon>Acanthomorphata</taxon>
        <taxon>Eupercaria</taxon>
        <taxon>Perciformes</taxon>
        <taxon>Cottioidei</taxon>
        <taxon>Zoarcales</taxon>
        <taxon>Zoarcidae</taxon>
        <taxon>Zoarcinae</taxon>
        <taxon>Zoarces</taxon>
    </lineage>
</organism>
<gene>
    <name evidence="6" type="ORF">VZT92_020419</name>
</gene>
<dbReference type="InterPro" id="IPR008983">
    <property type="entry name" value="Tumour_necrosis_fac-like_dom"/>
</dbReference>
<dbReference type="PANTHER" id="PTHR22923">
    <property type="entry name" value="CEREBELLIN-RELATED"/>
    <property type="match status" value="1"/>
</dbReference>
<comment type="caution">
    <text evidence="6">The sequence shown here is derived from an EMBL/GenBank/DDBJ whole genome shotgun (WGS) entry which is preliminary data.</text>
</comment>
<feature type="chain" id="PRO_5043351362" description="C1q domain-containing protein" evidence="4">
    <location>
        <begin position="16"/>
        <end position="219"/>
    </location>
</feature>
<dbReference type="SUPFAM" id="SSF49842">
    <property type="entry name" value="TNF-like"/>
    <property type="match status" value="1"/>
</dbReference>
<proteinExistence type="predicted"/>
<evidence type="ECO:0000256" key="4">
    <source>
        <dbReference type="SAM" id="SignalP"/>
    </source>
</evidence>
<comment type="subcellular location">
    <subcellularLocation>
        <location evidence="1">Secreted</location>
    </subcellularLocation>
</comment>
<dbReference type="SMART" id="SM00110">
    <property type="entry name" value="C1Q"/>
    <property type="match status" value="1"/>
</dbReference>
<dbReference type="Proteomes" id="UP001488805">
    <property type="component" value="Unassembled WGS sequence"/>
</dbReference>
<dbReference type="AlphaFoldDB" id="A0AAW1EFT7"/>
<dbReference type="GO" id="GO:0045202">
    <property type="term" value="C:synapse"/>
    <property type="evidence" value="ECO:0007669"/>
    <property type="project" value="TreeGrafter"/>
</dbReference>
<feature type="signal peptide" evidence="4">
    <location>
        <begin position="1"/>
        <end position="15"/>
    </location>
</feature>
<dbReference type="GO" id="GO:0099558">
    <property type="term" value="P:maintenance of synapse structure"/>
    <property type="evidence" value="ECO:0007669"/>
    <property type="project" value="TreeGrafter"/>
</dbReference>
<dbReference type="PANTHER" id="PTHR22923:SF103">
    <property type="entry name" value="CEREBELLIN 20-RELATED"/>
    <property type="match status" value="1"/>
</dbReference>
<evidence type="ECO:0000259" key="5">
    <source>
        <dbReference type="PROSITE" id="PS50871"/>
    </source>
</evidence>
<sequence>MRALVLLCLLHGAFLKNPFSWNEGAATRIQEQPYVCRADQASCGCCLMQKKMQRMESFFNMTVEELSKNLTNSKMALDDVRASRSAFSVSLHDATNDDCFGPFTDDRVIRYQHVFLNLGDGYDARTGTFTAPRSGVYSLAVTVYSDAVIGPGAHLAVNSQVVATLQEKKSQDLDDSATAVVSVKLKAGDKVAVQLPKGSLICDRQSYLNTFTGFLLYPC</sequence>
<dbReference type="GO" id="GO:0005576">
    <property type="term" value="C:extracellular region"/>
    <property type="evidence" value="ECO:0007669"/>
    <property type="project" value="UniProtKB-SubCell"/>
</dbReference>
<keyword evidence="2" id="KW-0964">Secreted</keyword>
<reference evidence="6 7" key="1">
    <citation type="journal article" date="2024" name="Genome Biol. Evol.">
        <title>Chromosome-level genome assembly of the viviparous eelpout Zoarces viviparus.</title>
        <authorList>
            <person name="Fuhrmann N."/>
            <person name="Brasseur M.V."/>
            <person name="Bakowski C.E."/>
            <person name="Podsiadlowski L."/>
            <person name="Prost S."/>
            <person name="Krehenwinkel H."/>
            <person name="Mayer C."/>
        </authorList>
    </citation>
    <scope>NUCLEOTIDE SEQUENCE [LARGE SCALE GENOMIC DNA]</scope>
    <source>
        <strain evidence="6">NO-MEL_2022_Ind0_liver</strain>
    </source>
</reference>
<dbReference type="InterPro" id="IPR050822">
    <property type="entry name" value="Cerebellin_Synaptic_Org"/>
</dbReference>